<gene>
    <name evidence="1" type="ORF">Scep_007923</name>
</gene>
<protein>
    <submittedName>
        <fullName evidence="1">Uncharacterized protein</fullName>
    </submittedName>
</protein>
<organism evidence="1 2">
    <name type="scientific">Stephania cephalantha</name>
    <dbReference type="NCBI Taxonomy" id="152367"/>
    <lineage>
        <taxon>Eukaryota</taxon>
        <taxon>Viridiplantae</taxon>
        <taxon>Streptophyta</taxon>
        <taxon>Embryophyta</taxon>
        <taxon>Tracheophyta</taxon>
        <taxon>Spermatophyta</taxon>
        <taxon>Magnoliopsida</taxon>
        <taxon>Ranunculales</taxon>
        <taxon>Menispermaceae</taxon>
        <taxon>Menispermoideae</taxon>
        <taxon>Cissampelideae</taxon>
        <taxon>Stephania</taxon>
    </lineage>
</organism>
<evidence type="ECO:0000313" key="1">
    <source>
        <dbReference type="EMBL" id="KAK9149166.1"/>
    </source>
</evidence>
<name>A0AAP0KAR6_9MAGN</name>
<dbReference type="EMBL" id="JBBNAG010000003">
    <property type="protein sequence ID" value="KAK9149166.1"/>
    <property type="molecule type" value="Genomic_DNA"/>
</dbReference>
<comment type="caution">
    <text evidence="1">The sequence shown here is derived from an EMBL/GenBank/DDBJ whole genome shotgun (WGS) entry which is preliminary data.</text>
</comment>
<dbReference type="Proteomes" id="UP001419268">
    <property type="component" value="Unassembled WGS sequence"/>
</dbReference>
<keyword evidence="2" id="KW-1185">Reference proteome</keyword>
<proteinExistence type="predicted"/>
<dbReference type="AlphaFoldDB" id="A0AAP0KAR6"/>
<reference evidence="1 2" key="1">
    <citation type="submission" date="2024-01" db="EMBL/GenBank/DDBJ databases">
        <title>Genome assemblies of Stephania.</title>
        <authorList>
            <person name="Yang L."/>
        </authorList>
    </citation>
    <scope>NUCLEOTIDE SEQUENCE [LARGE SCALE GENOMIC DNA]</scope>
    <source>
        <strain evidence="1">JXDWG</strain>
        <tissue evidence="1">Leaf</tissue>
    </source>
</reference>
<sequence>MMSIRRTFPIIGARKCNISHARSCNNITGPAISAPSMSAARHNCHIGEPKLHYTNCIFLPPQNPPEIVNT</sequence>
<accession>A0AAP0KAR6</accession>
<evidence type="ECO:0000313" key="2">
    <source>
        <dbReference type="Proteomes" id="UP001419268"/>
    </source>
</evidence>